<gene>
    <name evidence="1" type="ORF">CCHOA_10205</name>
</gene>
<dbReference type="Proteomes" id="UP000269019">
    <property type="component" value="Chromosome"/>
</dbReference>
<name>A0A3G6JE58_9CORY</name>
<evidence type="ECO:0000313" key="1">
    <source>
        <dbReference type="EMBL" id="AZA14424.1"/>
    </source>
</evidence>
<sequence length="84" mass="9126">MALTLQWSLLRAPRVIDLRAYGLKGAFVAAGMRGETTLGVDGFLPVHSLPFPAADMPPRDEAPFERKVWYFGSPGCSPVPEHTG</sequence>
<organism evidence="1 2">
    <name type="scientific">Corynebacterium choanae</name>
    <dbReference type="NCBI Taxonomy" id="1862358"/>
    <lineage>
        <taxon>Bacteria</taxon>
        <taxon>Bacillati</taxon>
        <taxon>Actinomycetota</taxon>
        <taxon>Actinomycetes</taxon>
        <taxon>Mycobacteriales</taxon>
        <taxon>Corynebacteriaceae</taxon>
        <taxon>Corynebacterium</taxon>
    </lineage>
</organism>
<evidence type="ECO:0000313" key="2">
    <source>
        <dbReference type="Proteomes" id="UP000269019"/>
    </source>
</evidence>
<proteinExistence type="predicted"/>
<protein>
    <submittedName>
        <fullName evidence="1">Uncharacterized protein</fullName>
    </submittedName>
</protein>
<dbReference type="AlphaFoldDB" id="A0A3G6JE58"/>
<reference evidence="1 2" key="1">
    <citation type="submission" date="2018-11" db="EMBL/GenBank/DDBJ databases">
        <authorList>
            <person name="Kleinhagauer T."/>
            <person name="Glaeser S.P."/>
            <person name="Spergser J."/>
            <person name="Ruckert C."/>
            <person name="Kaempfer P."/>
            <person name="Busse H.-J."/>
        </authorList>
    </citation>
    <scope>NUCLEOTIDE SEQUENCE [LARGE SCALE GENOMIC DNA]</scope>
    <source>
        <strain evidence="1 2">200CH</strain>
    </source>
</reference>
<dbReference type="EMBL" id="CP033896">
    <property type="protein sequence ID" value="AZA14424.1"/>
    <property type="molecule type" value="Genomic_DNA"/>
</dbReference>
<keyword evidence="2" id="KW-1185">Reference proteome</keyword>
<accession>A0A3G6JE58</accession>
<dbReference type="KEGG" id="ccho:CCHOA_10205"/>